<keyword evidence="1" id="KW-0732">Signal</keyword>
<evidence type="ECO:0008006" key="4">
    <source>
        <dbReference type="Google" id="ProtNLM"/>
    </source>
</evidence>
<comment type="caution">
    <text evidence="2">The sequence shown here is derived from an EMBL/GenBank/DDBJ whole genome shotgun (WGS) entry which is preliminary data.</text>
</comment>
<reference evidence="2 3" key="1">
    <citation type="submission" date="2017-05" db="EMBL/GenBank/DDBJ databases">
        <title>Functional genome analysis of Paenibacillus pasadenensis strain R16: insights on endophytic life style and antifungal activity.</title>
        <authorList>
            <person name="Passera A."/>
            <person name="Marcolungo L."/>
            <person name="Casati P."/>
            <person name="Brasca M."/>
            <person name="Quaglino F."/>
            <person name="Delledonne M."/>
        </authorList>
    </citation>
    <scope>NUCLEOTIDE SEQUENCE [LARGE SCALE GENOMIC DNA]</scope>
    <source>
        <strain evidence="2 3">R16</strain>
    </source>
</reference>
<dbReference type="PROSITE" id="PS51257">
    <property type="entry name" value="PROKAR_LIPOPROTEIN"/>
    <property type="match status" value="1"/>
</dbReference>
<dbReference type="Proteomes" id="UP000234789">
    <property type="component" value="Unassembled WGS sequence"/>
</dbReference>
<feature type="signal peptide" evidence="1">
    <location>
        <begin position="1"/>
        <end position="24"/>
    </location>
</feature>
<evidence type="ECO:0000313" key="2">
    <source>
        <dbReference type="EMBL" id="PLT43620.1"/>
    </source>
</evidence>
<dbReference type="AlphaFoldDB" id="A0A2N5MZW0"/>
<gene>
    <name evidence="2" type="ORF">B8V81_2051</name>
</gene>
<feature type="chain" id="PRO_5039532549" description="Lipoprotein" evidence="1">
    <location>
        <begin position="25"/>
        <end position="361"/>
    </location>
</feature>
<protein>
    <recommendedName>
        <fullName evidence="4">Lipoprotein</fullName>
    </recommendedName>
</protein>
<evidence type="ECO:0000313" key="3">
    <source>
        <dbReference type="Proteomes" id="UP000234789"/>
    </source>
</evidence>
<dbReference type="EMBL" id="NFEZ01000004">
    <property type="protein sequence ID" value="PLT43620.1"/>
    <property type="molecule type" value="Genomic_DNA"/>
</dbReference>
<dbReference type="Gene3D" id="2.50.20.20">
    <property type="match status" value="1"/>
</dbReference>
<dbReference type="RefSeq" id="WP_146000478.1">
    <property type="nucleotide sequence ID" value="NZ_NFEZ01000004.1"/>
</dbReference>
<sequence length="361" mass="38351">MKFMTRPLKLAAAGLGAAALLAVAGCTGEEASPKAELEQALAELSAAGSYAFQSTATFKELQLPQPAADEPAKPEGQPDLSGLMAELAKGMTIQMDGIYQREPMRTDATVKLTLPSAPMELTLPMIMTGDKVYIQVPDLIPSELAGKYVVIDADKLASEKGEPMQKLDPSVQQRLMLEAGAAFMKPFEEKTYFKSLKPEEANLPQGLEADSIVQFQADGASGEQAMAVVAEQALPAVLDVVLANEAYLQALGLDRAEAEASRKELADPNSELSKQLREQLKLEQVKLIGAIKDGKLAYQSLDLNVSYTDPQGAASFKAVLSGATTYSKLNEPAAFTQEIPADAQPVDKLAEALGAAAPPTR</sequence>
<accession>A0A2N5MZW0</accession>
<proteinExistence type="predicted"/>
<organism evidence="2 3">
    <name type="scientific">Paenibacillus pasadenensis</name>
    <dbReference type="NCBI Taxonomy" id="217090"/>
    <lineage>
        <taxon>Bacteria</taxon>
        <taxon>Bacillati</taxon>
        <taxon>Bacillota</taxon>
        <taxon>Bacilli</taxon>
        <taxon>Bacillales</taxon>
        <taxon>Paenibacillaceae</taxon>
        <taxon>Paenibacillus</taxon>
    </lineage>
</organism>
<name>A0A2N5MZW0_9BACL</name>
<evidence type="ECO:0000256" key="1">
    <source>
        <dbReference type="SAM" id="SignalP"/>
    </source>
</evidence>
<keyword evidence="3" id="KW-1185">Reference proteome</keyword>